<organism evidence="1 2">
    <name type="scientific">Colletotrichum scovillei</name>
    <dbReference type="NCBI Taxonomy" id="1209932"/>
    <lineage>
        <taxon>Eukaryota</taxon>
        <taxon>Fungi</taxon>
        <taxon>Dikarya</taxon>
        <taxon>Ascomycota</taxon>
        <taxon>Pezizomycotina</taxon>
        <taxon>Sordariomycetes</taxon>
        <taxon>Hypocreomycetidae</taxon>
        <taxon>Glomerellales</taxon>
        <taxon>Glomerellaceae</taxon>
        <taxon>Colletotrichum</taxon>
        <taxon>Colletotrichum acutatum species complex</taxon>
    </lineage>
</organism>
<proteinExistence type="predicted"/>
<keyword evidence="2" id="KW-1185">Reference proteome</keyword>
<reference evidence="1" key="1">
    <citation type="submission" date="2021-05" db="EMBL/GenBank/DDBJ databases">
        <title>Comparative genomics of three Colletotrichum scovillei strains and genetic complementation revealed genes involved fungal growth and virulence on chili pepper.</title>
        <authorList>
            <person name="Hsieh D.-K."/>
            <person name="Chuang S.-C."/>
            <person name="Chen C.-Y."/>
            <person name="Chao Y.-T."/>
            <person name="Lu M.-Y.J."/>
            <person name="Lee M.-H."/>
            <person name="Shih M.-C."/>
        </authorList>
    </citation>
    <scope>NUCLEOTIDE SEQUENCE</scope>
    <source>
        <strain evidence="1">Coll-153</strain>
    </source>
</reference>
<dbReference type="AlphaFoldDB" id="A0A9P7UAD9"/>
<sequence length="38" mass="4432">MDEEEKEARLYFASPRTTVIRLADTEGSCIREYIPRQG</sequence>
<dbReference type="Proteomes" id="UP000699042">
    <property type="component" value="Unassembled WGS sequence"/>
</dbReference>
<evidence type="ECO:0000313" key="2">
    <source>
        <dbReference type="Proteomes" id="UP000699042"/>
    </source>
</evidence>
<name>A0A9P7UAD9_9PEZI</name>
<evidence type="ECO:0000313" key="1">
    <source>
        <dbReference type="EMBL" id="KAG7048339.1"/>
    </source>
</evidence>
<dbReference type="EMBL" id="JAESDN010000006">
    <property type="protein sequence ID" value="KAG7048339.1"/>
    <property type="molecule type" value="Genomic_DNA"/>
</dbReference>
<protein>
    <submittedName>
        <fullName evidence="1">Uncharacterized protein</fullName>
    </submittedName>
</protein>
<comment type="caution">
    <text evidence="1">The sequence shown here is derived from an EMBL/GenBank/DDBJ whole genome shotgun (WGS) entry which is preliminary data.</text>
</comment>
<gene>
    <name evidence="1" type="ORF">JMJ77_013981</name>
</gene>
<accession>A0A9P7UAD9</accession>